<dbReference type="Pfam" id="PF02518">
    <property type="entry name" value="HATPase_c"/>
    <property type="match status" value="1"/>
</dbReference>
<dbReference type="Gene3D" id="3.40.50.2300">
    <property type="match status" value="1"/>
</dbReference>
<feature type="transmembrane region" description="Helical" evidence="15">
    <location>
        <begin position="125"/>
        <end position="144"/>
    </location>
</feature>
<accession>A0A290Q5Q9</accession>
<dbReference type="NCBIfam" id="TIGR00229">
    <property type="entry name" value="sensory_box"/>
    <property type="match status" value="1"/>
</dbReference>
<evidence type="ECO:0000256" key="15">
    <source>
        <dbReference type="SAM" id="Phobius"/>
    </source>
</evidence>
<dbReference type="Pfam" id="PF08448">
    <property type="entry name" value="PAS_4"/>
    <property type="match status" value="1"/>
</dbReference>
<keyword evidence="8 15" id="KW-0812">Transmembrane</keyword>
<dbReference type="Gene3D" id="3.30.565.10">
    <property type="entry name" value="Histidine kinase-like ATPase, C-terminal domain"/>
    <property type="match status" value="1"/>
</dbReference>
<feature type="transmembrane region" description="Helical" evidence="15">
    <location>
        <begin position="103"/>
        <end position="119"/>
    </location>
</feature>
<dbReference type="Pfam" id="PF01627">
    <property type="entry name" value="Hpt"/>
    <property type="match status" value="1"/>
</dbReference>
<feature type="domain" description="HPt" evidence="19">
    <location>
        <begin position="989"/>
        <end position="1079"/>
    </location>
</feature>
<dbReference type="InterPro" id="IPR036890">
    <property type="entry name" value="HATPase_C_sf"/>
</dbReference>
<dbReference type="SMART" id="SM00086">
    <property type="entry name" value="PAC"/>
    <property type="match status" value="1"/>
</dbReference>
<feature type="transmembrane region" description="Helical" evidence="15">
    <location>
        <begin position="164"/>
        <end position="185"/>
    </location>
</feature>
<comment type="subcellular location">
    <subcellularLocation>
        <location evidence="2">Cell inner membrane</location>
        <topology evidence="2">Multi-pass membrane protein</topology>
    </subcellularLocation>
</comment>
<keyword evidence="12 15" id="KW-0472">Membrane</keyword>
<keyword evidence="4" id="KW-1003">Cell membrane</keyword>
<dbReference type="SMART" id="SM00387">
    <property type="entry name" value="HATPase_c"/>
    <property type="match status" value="1"/>
</dbReference>
<keyword evidence="7" id="KW-0808">Transferase</keyword>
<evidence type="ECO:0000256" key="7">
    <source>
        <dbReference type="ARBA" id="ARBA00022679"/>
    </source>
</evidence>
<evidence type="ECO:0000256" key="6">
    <source>
        <dbReference type="ARBA" id="ARBA00022553"/>
    </source>
</evidence>
<dbReference type="PANTHER" id="PTHR43047">
    <property type="entry name" value="TWO-COMPONENT HISTIDINE PROTEIN KINASE"/>
    <property type="match status" value="1"/>
</dbReference>
<feature type="transmembrane region" description="Helical" evidence="15">
    <location>
        <begin position="75"/>
        <end position="91"/>
    </location>
</feature>
<evidence type="ECO:0000256" key="4">
    <source>
        <dbReference type="ARBA" id="ARBA00022475"/>
    </source>
</evidence>
<dbReference type="InterPro" id="IPR001610">
    <property type="entry name" value="PAC"/>
</dbReference>
<dbReference type="SUPFAM" id="SSF47226">
    <property type="entry name" value="Histidine-containing phosphotransfer domain, HPT domain"/>
    <property type="match status" value="1"/>
</dbReference>
<dbReference type="InterPro" id="IPR005467">
    <property type="entry name" value="His_kinase_dom"/>
</dbReference>
<protein>
    <recommendedName>
        <fullName evidence="3">histidine kinase</fullName>
        <ecNumber evidence="3">2.7.13.3</ecNumber>
    </recommendedName>
</protein>
<keyword evidence="11 15" id="KW-1133">Transmembrane helix</keyword>
<dbReference type="InterPro" id="IPR008207">
    <property type="entry name" value="Sig_transdc_His_kin_Hpt_dom"/>
</dbReference>
<keyword evidence="6 14" id="KW-0597">Phosphoprotein</keyword>
<dbReference type="PRINTS" id="PR00344">
    <property type="entry name" value="BCTRLSENSOR"/>
</dbReference>
<dbReference type="SUPFAM" id="SSF55785">
    <property type="entry name" value="PYP-like sensor domain (PAS domain)"/>
    <property type="match status" value="1"/>
</dbReference>
<dbReference type="GO" id="GO:0000155">
    <property type="term" value="F:phosphorelay sensor kinase activity"/>
    <property type="evidence" value="ECO:0007669"/>
    <property type="project" value="InterPro"/>
</dbReference>
<dbReference type="CDD" id="cd00082">
    <property type="entry name" value="HisKA"/>
    <property type="match status" value="1"/>
</dbReference>
<keyword evidence="10" id="KW-0067">ATP-binding</keyword>
<dbReference type="EMBL" id="CP023344">
    <property type="protein sequence ID" value="ATC62500.1"/>
    <property type="molecule type" value="Genomic_DNA"/>
</dbReference>
<dbReference type="FunFam" id="3.30.565.10:FF:000010">
    <property type="entry name" value="Sensor histidine kinase RcsC"/>
    <property type="match status" value="1"/>
</dbReference>
<reference evidence="20 21" key="1">
    <citation type="submission" date="2017-09" db="EMBL/GenBank/DDBJ databases">
        <title>Complete genome sequence of Verrucomicrobial strain HZ-65, isolated from freshwater.</title>
        <authorList>
            <person name="Choi A."/>
        </authorList>
    </citation>
    <scope>NUCLEOTIDE SEQUENCE [LARGE SCALE GENOMIC DNA]</scope>
    <source>
        <strain evidence="20 21">HZ-65</strain>
    </source>
</reference>
<gene>
    <name evidence="20" type="ORF">CMV30_00090</name>
</gene>
<feature type="domain" description="Response regulatory" evidence="17">
    <location>
        <begin position="834"/>
        <end position="953"/>
    </location>
</feature>
<dbReference type="RefSeq" id="WP_096054135.1">
    <property type="nucleotide sequence ID" value="NZ_CP023344.1"/>
</dbReference>
<dbReference type="InterPro" id="IPR035965">
    <property type="entry name" value="PAS-like_dom_sf"/>
</dbReference>
<dbReference type="KEGG" id="vbh:CMV30_00090"/>
<feature type="transmembrane region" description="Helical" evidence="15">
    <location>
        <begin position="231"/>
        <end position="248"/>
    </location>
</feature>
<dbReference type="InterPro" id="IPR000014">
    <property type="entry name" value="PAS"/>
</dbReference>
<dbReference type="SUPFAM" id="SSF52172">
    <property type="entry name" value="CheY-like"/>
    <property type="match status" value="1"/>
</dbReference>
<dbReference type="Gene3D" id="3.30.450.20">
    <property type="entry name" value="PAS domain"/>
    <property type="match status" value="1"/>
</dbReference>
<dbReference type="InterPro" id="IPR000700">
    <property type="entry name" value="PAS-assoc_C"/>
</dbReference>
<dbReference type="Pfam" id="PF00512">
    <property type="entry name" value="HisKA"/>
    <property type="match status" value="1"/>
</dbReference>
<dbReference type="CDD" id="cd00088">
    <property type="entry name" value="HPT"/>
    <property type="match status" value="1"/>
</dbReference>
<evidence type="ECO:0000256" key="8">
    <source>
        <dbReference type="ARBA" id="ARBA00022692"/>
    </source>
</evidence>
<dbReference type="PROSITE" id="PS50109">
    <property type="entry name" value="HIS_KIN"/>
    <property type="match status" value="1"/>
</dbReference>
<feature type="domain" description="Histidine kinase" evidence="16">
    <location>
        <begin position="586"/>
        <end position="807"/>
    </location>
</feature>
<evidence type="ECO:0000256" key="10">
    <source>
        <dbReference type="ARBA" id="ARBA00022840"/>
    </source>
</evidence>
<dbReference type="CDD" id="cd16922">
    <property type="entry name" value="HATPase_EvgS-ArcB-TorS-like"/>
    <property type="match status" value="1"/>
</dbReference>
<feature type="domain" description="PAC" evidence="18">
    <location>
        <begin position="516"/>
        <end position="568"/>
    </location>
</feature>
<dbReference type="SMART" id="SM00448">
    <property type="entry name" value="REC"/>
    <property type="match status" value="1"/>
</dbReference>
<evidence type="ECO:0000256" key="14">
    <source>
        <dbReference type="PROSITE-ProRule" id="PRU00169"/>
    </source>
</evidence>
<evidence type="ECO:0000259" key="16">
    <source>
        <dbReference type="PROSITE" id="PS50109"/>
    </source>
</evidence>
<dbReference type="PROSITE" id="PS50113">
    <property type="entry name" value="PAC"/>
    <property type="match status" value="1"/>
</dbReference>
<sequence length="1091" mass="119514">MNAFLEINQDYLLFISGIAFALTGFTARSLGRVDQQPAWRWLGWFGFSRSLHAWFEMLRLVDLRISETLAAVEPLILGVSCLFLIEFARCLTASRHRDRPGRWIHLPLLLIAAAVSFLSSRSSLYWVYVLLNPLGGLWASYALWQLRRSATTPQERLRWKIAALAMFVGMTGLTACAIFTETAAILRSESIILAGTALAALISISLGWCYGRRAQNNLAAERVAAWRTRRTLWITIACATIASGWIAAEAIGQRRDQAMRRDVLARCQLVAAAIPPALAQSLDWGDRDLENLAYQELKARMIALRKASPDLRFVLLAGLLDGQCYFVVDSESPESPDYSPPGQLYTEAAPDYVAAMSSRQPFVLGPVRDRWGLWIIGSVPLADLGHGRGSINAELDISATDWNAAILRERLPVALIVLLILSLLLLSFHAQERIRDQMDNLALSEQRNTTLVEGSPDCIQMLDLDGRCLTVNQRGLVALGCPASTVIGRLFVELWPESVRPLVANAMRETALGKPAHFDADYIRPDKRRITWHVTTNPVRDTAGRVRSFVCICTDVTQAKNYERTLLAAKEAAEAADRAKSEFLAVMSHEIRTPLGGVIGMLEILRRQNQSPDQRRHTDMAHSSAEALLEILDDILDAAKVESGKLHLECIAFRVQDEFLRVLEVMKLRAEAKKLFLRWTFDPALPVALLGDPTRLRQVLANFLSNAIKFTATGGITVAFQRTAEIGEKIPLSIQVTDTGIGISPEARAKLFGKFVQADASTTRSYGGTGLGLSIVKGLIEQMGGAVSVDSTPGKGTTFSVQIPLAVASENQLLELATPHSDTAFLPPHARTLRLLCAEDDAVQRAIAESQALEMGHTIAFALNGAEALEKLAAADFDAVLMDNRMPVMDGFQATRAIRAGERGVRQPLIPIIAITANASIAYRDACLAAGMNDFLAKPLRRADFHRALADVIHARFAADPGETIVPAGLTEAELLAMLEEPASIRRTEEPVSPKIVSLFFEETTGRFAEMHTALKNKDASTFARAAHSVKSTSLYIHARQLSEIAAQLEKLADAGQLADLLAPLAHAETLFAGLLARHQRDGSNTPFSAT</sequence>
<dbReference type="CDD" id="cd17546">
    <property type="entry name" value="REC_hyHK_CKI1_RcsC-like"/>
    <property type="match status" value="1"/>
</dbReference>
<proteinExistence type="predicted"/>
<dbReference type="CDD" id="cd00130">
    <property type="entry name" value="PAS"/>
    <property type="match status" value="1"/>
</dbReference>
<dbReference type="Gene3D" id="1.20.120.160">
    <property type="entry name" value="HPT domain"/>
    <property type="match status" value="1"/>
</dbReference>
<dbReference type="EC" id="2.7.13.3" evidence="3"/>
<dbReference type="SMART" id="SM00091">
    <property type="entry name" value="PAS"/>
    <property type="match status" value="1"/>
</dbReference>
<dbReference type="InterPro" id="IPR036641">
    <property type="entry name" value="HPT_dom_sf"/>
</dbReference>
<dbReference type="InterPro" id="IPR004358">
    <property type="entry name" value="Sig_transdc_His_kin-like_C"/>
</dbReference>
<evidence type="ECO:0000256" key="3">
    <source>
        <dbReference type="ARBA" id="ARBA00012438"/>
    </source>
</evidence>
<evidence type="ECO:0000256" key="5">
    <source>
        <dbReference type="ARBA" id="ARBA00022519"/>
    </source>
</evidence>
<dbReference type="OrthoDB" id="9762493at2"/>
<dbReference type="SUPFAM" id="SSF47384">
    <property type="entry name" value="Homodimeric domain of signal transducing histidine kinase"/>
    <property type="match status" value="1"/>
</dbReference>
<keyword evidence="21" id="KW-1185">Reference proteome</keyword>
<dbReference type="AlphaFoldDB" id="A0A290Q5Q9"/>
<feature type="modified residue" description="4-aspartylphosphate" evidence="14">
    <location>
        <position position="883"/>
    </location>
</feature>
<dbReference type="InterPro" id="IPR036097">
    <property type="entry name" value="HisK_dim/P_sf"/>
</dbReference>
<evidence type="ECO:0000256" key="2">
    <source>
        <dbReference type="ARBA" id="ARBA00004429"/>
    </source>
</evidence>
<evidence type="ECO:0000256" key="12">
    <source>
        <dbReference type="ARBA" id="ARBA00023136"/>
    </source>
</evidence>
<organism evidence="20 21">
    <name type="scientific">Nibricoccus aquaticus</name>
    <dbReference type="NCBI Taxonomy" id="2576891"/>
    <lineage>
        <taxon>Bacteria</taxon>
        <taxon>Pseudomonadati</taxon>
        <taxon>Verrucomicrobiota</taxon>
        <taxon>Opitutia</taxon>
        <taxon>Opitutales</taxon>
        <taxon>Opitutaceae</taxon>
        <taxon>Nibricoccus</taxon>
    </lineage>
</organism>
<dbReference type="GO" id="GO:0005886">
    <property type="term" value="C:plasma membrane"/>
    <property type="evidence" value="ECO:0007669"/>
    <property type="project" value="UniProtKB-SubCell"/>
</dbReference>
<feature type="modified residue" description="Phosphohistidine" evidence="13">
    <location>
        <position position="1028"/>
    </location>
</feature>
<feature type="transmembrane region" description="Helical" evidence="15">
    <location>
        <begin position="191"/>
        <end position="210"/>
    </location>
</feature>
<name>A0A290Q5Q9_9BACT</name>
<dbReference type="InterPro" id="IPR013656">
    <property type="entry name" value="PAS_4"/>
</dbReference>
<dbReference type="SMART" id="SM00388">
    <property type="entry name" value="HisKA"/>
    <property type="match status" value="1"/>
</dbReference>
<evidence type="ECO:0000259" key="17">
    <source>
        <dbReference type="PROSITE" id="PS50110"/>
    </source>
</evidence>
<evidence type="ECO:0000259" key="18">
    <source>
        <dbReference type="PROSITE" id="PS50113"/>
    </source>
</evidence>
<dbReference type="InterPro" id="IPR001789">
    <property type="entry name" value="Sig_transdc_resp-reg_receiver"/>
</dbReference>
<keyword evidence="10" id="KW-0547">Nucleotide-binding</keyword>
<evidence type="ECO:0000259" key="19">
    <source>
        <dbReference type="PROSITE" id="PS50894"/>
    </source>
</evidence>
<dbReference type="InterPro" id="IPR003594">
    <property type="entry name" value="HATPase_dom"/>
</dbReference>
<dbReference type="PROSITE" id="PS50110">
    <property type="entry name" value="RESPONSE_REGULATORY"/>
    <property type="match status" value="1"/>
</dbReference>
<dbReference type="Pfam" id="PF00072">
    <property type="entry name" value="Response_reg"/>
    <property type="match status" value="1"/>
</dbReference>
<keyword evidence="5" id="KW-0997">Cell inner membrane</keyword>
<dbReference type="PANTHER" id="PTHR43047:SF64">
    <property type="entry name" value="HISTIDINE KINASE CONTAINING CHEY-HOMOLOGOUS RECEIVER DOMAIN AND PAS DOMAIN-RELATED"/>
    <property type="match status" value="1"/>
</dbReference>
<comment type="catalytic activity">
    <reaction evidence="1">
        <text>ATP + protein L-histidine = ADP + protein N-phospho-L-histidine.</text>
        <dbReference type="EC" id="2.7.13.3"/>
    </reaction>
</comment>
<dbReference type="Gene3D" id="1.10.287.130">
    <property type="match status" value="1"/>
</dbReference>
<feature type="transmembrane region" description="Helical" evidence="15">
    <location>
        <begin position="12"/>
        <end position="31"/>
    </location>
</feature>
<keyword evidence="9" id="KW-0418">Kinase</keyword>
<dbReference type="SUPFAM" id="SSF55874">
    <property type="entry name" value="ATPase domain of HSP90 chaperone/DNA topoisomerase II/histidine kinase"/>
    <property type="match status" value="1"/>
</dbReference>
<dbReference type="Proteomes" id="UP000217265">
    <property type="component" value="Chromosome"/>
</dbReference>
<dbReference type="InterPro" id="IPR003661">
    <property type="entry name" value="HisK_dim/P_dom"/>
</dbReference>
<evidence type="ECO:0000256" key="11">
    <source>
        <dbReference type="ARBA" id="ARBA00022989"/>
    </source>
</evidence>
<dbReference type="InterPro" id="IPR011006">
    <property type="entry name" value="CheY-like_superfamily"/>
</dbReference>
<evidence type="ECO:0000256" key="1">
    <source>
        <dbReference type="ARBA" id="ARBA00000085"/>
    </source>
</evidence>
<evidence type="ECO:0000256" key="9">
    <source>
        <dbReference type="ARBA" id="ARBA00022777"/>
    </source>
</evidence>
<evidence type="ECO:0000313" key="20">
    <source>
        <dbReference type="EMBL" id="ATC62500.1"/>
    </source>
</evidence>
<evidence type="ECO:0000313" key="21">
    <source>
        <dbReference type="Proteomes" id="UP000217265"/>
    </source>
</evidence>
<evidence type="ECO:0000256" key="13">
    <source>
        <dbReference type="PROSITE-ProRule" id="PRU00110"/>
    </source>
</evidence>
<dbReference type="PROSITE" id="PS50894">
    <property type="entry name" value="HPT"/>
    <property type="match status" value="1"/>
</dbReference>